<evidence type="ECO:0008006" key="14">
    <source>
        <dbReference type="Google" id="ProtNLM"/>
    </source>
</evidence>
<feature type="compositionally biased region" description="Polar residues" evidence="8">
    <location>
        <begin position="289"/>
        <end position="299"/>
    </location>
</feature>
<dbReference type="SMR" id="A0A8T3BYR3"/>
<dbReference type="InterPro" id="IPR029962">
    <property type="entry name" value="TBL"/>
</dbReference>
<organism evidence="12 13">
    <name type="scientific">Dendrobium nobile</name>
    <name type="common">Orchid</name>
    <dbReference type="NCBI Taxonomy" id="94219"/>
    <lineage>
        <taxon>Eukaryota</taxon>
        <taxon>Viridiplantae</taxon>
        <taxon>Streptophyta</taxon>
        <taxon>Embryophyta</taxon>
        <taxon>Tracheophyta</taxon>
        <taxon>Spermatophyta</taxon>
        <taxon>Magnoliopsida</taxon>
        <taxon>Liliopsida</taxon>
        <taxon>Asparagales</taxon>
        <taxon>Orchidaceae</taxon>
        <taxon>Epidendroideae</taxon>
        <taxon>Malaxideae</taxon>
        <taxon>Dendrobiinae</taxon>
        <taxon>Dendrobium</taxon>
    </lineage>
</organism>
<evidence type="ECO:0000259" key="10">
    <source>
        <dbReference type="Pfam" id="PF13839"/>
    </source>
</evidence>
<name>A0A8T3BYR3_DENNO</name>
<dbReference type="OrthoDB" id="630188at2759"/>
<sequence length="375" mass="42349">MRRAIAHIILLSVLLASFHEALCESTLLTRRTHGDHRRKTTPPAKGSSISCDFFHGNWIYDDSYPLYDSSSCPFIDPEFDCQKYGRPDKLYLKYKWQPTACELPRFDGKDFLTRWRGKKMMFVGDSISYNQWQSLLCMLHSAVPDSKISIDRKDPLSSVTFVDFVVSIMFYRSPYLVDISTESIGRVLDLGSISSSSIWINSDLLIFNTWHWWIHKGAASQGWDYIQDGDKVLKDMDRLEAFSKGLTTWAKWVESSVNTTATKVFFQGISPVHYQGQDWGEPGVKDCGKQTQPASGSTNPSGSLPLPLPQQGVVSNVLNTITKPVYLLDITFLSQLRKDAHPSSFSGDHPGLDCSHWCLAGLPDTWNQILYASLI</sequence>
<evidence type="ECO:0000259" key="11">
    <source>
        <dbReference type="Pfam" id="PF14416"/>
    </source>
</evidence>
<protein>
    <recommendedName>
        <fullName evidence="14">Trichome birefringence-like N-terminal domain-containing protein</fullName>
    </recommendedName>
</protein>
<dbReference type="Pfam" id="PF13839">
    <property type="entry name" value="PC-Esterase"/>
    <property type="match status" value="1"/>
</dbReference>
<keyword evidence="4" id="KW-0735">Signal-anchor</keyword>
<dbReference type="GO" id="GO:0000139">
    <property type="term" value="C:Golgi membrane"/>
    <property type="evidence" value="ECO:0007669"/>
    <property type="project" value="UniProtKB-SubCell"/>
</dbReference>
<evidence type="ECO:0000256" key="9">
    <source>
        <dbReference type="SAM" id="SignalP"/>
    </source>
</evidence>
<comment type="similarity">
    <text evidence="2">Belongs to the PC-esterase family. TBL subfamily.</text>
</comment>
<dbReference type="Pfam" id="PF14416">
    <property type="entry name" value="PMR5N"/>
    <property type="match status" value="1"/>
</dbReference>
<keyword evidence="7" id="KW-0472">Membrane</keyword>
<feature type="domain" description="Trichome birefringence-like C-terminal" evidence="10">
    <location>
        <begin position="103"/>
        <end position="372"/>
    </location>
</feature>
<feature type="signal peptide" evidence="9">
    <location>
        <begin position="1"/>
        <end position="23"/>
    </location>
</feature>
<evidence type="ECO:0000256" key="6">
    <source>
        <dbReference type="ARBA" id="ARBA00023034"/>
    </source>
</evidence>
<proteinExistence type="inferred from homology"/>
<keyword evidence="13" id="KW-1185">Reference proteome</keyword>
<comment type="caution">
    <text evidence="12">The sequence shown here is derived from an EMBL/GenBank/DDBJ whole genome shotgun (WGS) entry which is preliminary data.</text>
</comment>
<reference evidence="12" key="1">
    <citation type="journal article" date="2022" name="Front. Genet.">
        <title>Chromosome-Scale Assembly of the Dendrobium nobile Genome Provides Insights Into the Molecular Mechanism of the Biosynthesis of the Medicinal Active Ingredient of Dendrobium.</title>
        <authorList>
            <person name="Xu Q."/>
            <person name="Niu S.-C."/>
            <person name="Li K.-L."/>
            <person name="Zheng P.-J."/>
            <person name="Zhang X.-J."/>
            <person name="Jia Y."/>
            <person name="Liu Y."/>
            <person name="Niu Y.-X."/>
            <person name="Yu L.-H."/>
            <person name="Chen D.-F."/>
            <person name="Zhang G.-Q."/>
        </authorList>
    </citation>
    <scope>NUCLEOTIDE SEQUENCE</scope>
    <source>
        <tissue evidence="12">Leaf</tissue>
    </source>
</reference>
<comment type="subcellular location">
    <subcellularLocation>
        <location evidence="1">Golgi apparatus membrane</location>
        <topology evidence="1">Single-pass type II membrane protein</topology>
    </subcellularLocation>
</comment>
<dbReference type="InterPro" id="IPR026057">
    <property type="entry name" value="TBL_C"/>
</dbReference>
<evidence type="ECO:0000256" key="2">
    <source>
        <dbReference type="ARBA" id="ARBA00007727"/>
    </source>
</evidence>
<keyword evidence="5" id="KW-1133">Transmembrane helix</keyword>
<evidence type="ECO:0000256" key="4">
    <source>
        <dbReference type="ARBA" id="ARBA00022968"/>
    </source>
</evidence>
<evidence type="ECO:0000313" key="12">
    <source>
        <dbReference type="EMBL" id="KAI0522898.1"/>
    </source>
</evidence>
<gene>
    <name evidence="12" type="ORF">KFK09_005287</name>
</gene>
<feature type="region of interest" description="Disordered" evidence="8">
    <location>
        <begin position="281"/>
        <end position="305"/>
    </location>
</feature>
<dbReference type="Proteomes" id="UP000829196">
    <property type="component" value="Unassembled WGS sequence"/>
</dbReference>
<dbReference type="AlphaFoldDB" id="A0A8T3BYR3"/>
<dbReference type="InterPro" id="IPR025846">
    <property type="entry name" value="TBL_N"/>
</dbReference>
<keyword evidence="6" id="KW-0333">Golgi apparatus</keyword>
<accession>A0A8T3BYR3</accession>
<feature type="domain" description="Trichome birefringence-like N-terminal" evidence="11">
    <location>
        <begin position="50"/>
        <end position="102"/>
    </location>
</feature>
<evidence type="ECO:0000313" key="13">
    <source>
        <dbReference type="Proteomes" id="UP000829196"/>
    </source>
</evidence>
<dbReference type="EMBL" id="JAGYWB010000005">
    <property type="protein sequence ID" value="KAI0522898.1"/>
    <property type="molecule type" value="Genomic_DNA"/>
</dbReference>
<evidence type="ECO:0000256" key="1">
    <source>
        <dbReference type="ARBA" id="ARBA00004323"/>
    </source>
</evidence>
<feature type="chain" id="PRO_5035818419" description="Trichome birefringence-like N-terminal domain-containing protein" evidence="9">
    <location>
        <begin position="24"/>
        <end position="375"/>
    </location>
</feature>
<evidence type="ECO:0000256" key="3">
    <source>
        <dbReference type="ARBA" id="ARBA00022692"/>
    </source>
</evidence>
<keyword evidence="3" id="KW-0812">Transmembrane</keyword>
<dbReference type="PANTHER" id="PTHR32285:SF42">
    <property type="entry name" value="PROTEIN TRICHOME BIREFRINGENCE-LIKE 37"/>
    <property type="match status" value="1"/>
</dbReference>
<dbReference type="PANTHER" id="PTHR32285">
    <property type="entry name" value="PROTEIN TRICHOME BIREFRINGENCE-LIKE 9-RELATED"/>
    <property type="match status" value="1"/>
</dbReference>
<evidence type="ECO:0000256" key="8">
    <source>
        <dbReference type="SAM" id="MobiDB-lite"/>
    </source>
</evidence>
<keyword evidence="9" id="KW-0732">Signal</keyword>
<evidence type="ECO:0000256" key="7">
    <source>
        <dbReference type="ARBA" id="ARBA00023136"/>
    </source>
</evidence>
<dbReference type="GO" id="GO:1990538">
    <property type="term" value="F:xylan O-acetyltransferase activity"/>
    <property type="evidence" value="ECO:0007669"/>
    <property type="project" value="UniProtKB-ARBA"/>
</dbReference>
<evidence type="ECO:0000256" key="5">
    <source>
        <dbReference type="ARBA" id="ARBA00022989"/>
    </source>
</evidence>